<keyword evidence="2" id="KW-1185">Reference proteome</keyword>
<protein>
    <submittedName>
        <fullName evidence="1">Uncharacterized protein</fullName>
    </submittedName>
</protein>
<proteinExistence type="predicted"/>
<reference evidence="1" key="1">
    <citation type="submission" date="2023-08" db="EMBL/GenBank/DDBJ databases">
        <title>Pelteobagrus vachellii genome.</title>
        <authorList>
            <person name="Liu H."/>
        </authorList>
    </citation>
    <scope>NUCLEOTIDE SEQUENCE</scope>
    <source>
        <strain evidence="1">PRFRI_2022a</strain>
        <tissue evidence="1">Muscle</tissue>
    </source>
</reference>
<evidence type="ECO:0000313" key="2">
    <source>
        <dbReference type="Proteomes" id="UP001187315"/>
    </source>
</evidence>
<name>A0AA88S4U9_TACVA</name>
<sequence>MRVLAKFRTGHYINNAKLYFLKCLEGVLTSLACYFEDVRWSQSGRLESQGGLRRRSQVRRQKSTSDLKRLVFCTKTQS</sequence>
<dbReference type="AlphaFoldDB" id="A0AA88S4U9"/>
<comment type="caution">
    <text evidence="1">The sequence shown here is derived from an EMBL/GenBank/DDBJ whole genome shotgun (WGS) entry which is preliminary data.</text>
</comment>
<evidence type="ECO:0000313" key="1">
    <source>
        <dbReference type="EMBL" id="KAK2823218.1"/>
    </source>
</evidence>
<dbReference type="EMBL" id="JAVHJS010000021">
    <property type="protein sequence ID" value="KAK2823218.1"/>
    <property type="molecule type" value="Genomic_DNA"/>
</dbReference>
<accession>A0AA88S4U9</accession>
<gene>
    <name evidence="1" type="ORF">Q7C36_019818</name>
</gene>
<organism evidence="1 2">
    <name type="scientific">Tachysurus vachellii</name>
    <name type="common">Darkbarbel catfish</name>
    <name type="synonym">Pelteobagrus vachellii</name>
    <dbReference type="NCBI Taxonomy" id="175792"/>
    <lineage>
        <taxon>Eukaryota</taxon>
        <taxon>Metazoa</taxon>
        <taxon>Chordata</taxon>
        <taxon>Craniata</taxon>
        <taxon>Vertebrata</taxon>
        <taxon>Euteleostomi</taxon>
        <taxon>Actinopterygii</taxon>
        <taxon>Neopterygii</taxon>
        <taxon>Teleostei</taxon>
        <taxon>Ostariophysi</taxon>
        <taxon>Siluriformes</taxon>
        <taxon>Bagridae</taxon>
        <taxon>Tachysurus</taxon>
    </lineage>
</organism>
<dbReference type="Proteomes" id="UP001187315">
    <property type="component" value="Unassembled WGS sequence"/>
</dbReference>